<keyword evidence="3" id="KW-1185">Reference proteome</keyword>
<evidence type="ECO:0000313" key="2">
    <source>
        <dbReference type="EMBL" id="AWW31006.1"/>
    </source>
</evidence>
<dbReference type="EMBL" id="CP030041">
    <property type="protein sequence ID" value="AWW31006.1"/>
    <property type="molecule type" value="Genomic_DNA"/>
</dbReference>
<evidence type="ECO:0000256" key="1">
    <source>
        <dbReference type="SAM" id="Coils"/>
    </source>
</evidence>
<sequence length="246" mass="28926">MKQLDNYALESKISDFFSNIKYAGDYDVELTKTKHLMNFLGKQLISKRILTRIEKDYDDLKKKIDLYENGESELRKEILSLIEEDSFNQGAFGYFTIVHVLDRPNNNGNYQFLHGILHKYYDIALRWSDEKSHFSDLVLEPFEDLIDWYLNDAQTENPEDYYSQNEFEKVREDIDKIFEELQKQGKGQEIIYDDLMAEFEELKELISTLNKKNLGQLLKGKLMDWGISQGVTSIADEVIKQLDFVG</sequence>
<reference evidence="2 3" key="1">
    <citation type="submission" date="2018-06" db="EMBL/GenBank/DDBJ databases">
        <title>Echinicola strongylocentroti sp. nov., isolated from a sea urchin Strongylocentrotus intermedius.</title>
        <authorList>
            <person name="Bae S.S."/>
        </authorList>
    </citation>
    <scope>NUCLEOTIDE SEQUENCE [LARGE SCALE GENOMIC DNA]</scope>
    <source>
        <strain evidence="2 3">MEBiC08714</strain>
    </source>
</reference>
<dbReference type="RefSeq" id="WP_112784383.1">
    <property type="nucleotide sequence ID" value="NZ_CP030041.1"/>
</dbReference>
<accession>A0A2Z4IKC9</accession>
<proteinExistence type="predicted"/>
<dbReference type="AlphaFoldDB" id="A0A2Z4IKC9"/>
<feature type="coiled-coil region" evidence="1">
    <location>
        <begin position="50"/>
        <end position="77"/>
    </location>
</feature>
<name>A0A2Z4IKC9_9BACT</name>
<dbReference type="KEGG" id="est:DN752_13220"/>
<dbReference type="OrthoDB" id="1376646at2"/>
<gene>
    <name evidence="2" type="ORF">DN752_13220</name>
</gene>
<evidence type="ECO:0000313" key="3">
    <source>
        <dbReference type="Proteomes" id="UP000248688"/>
    </source>
</evidence>
<protein>
    <submittedName>
        <fullName evidence="2">Uncharacterized protein</fullName>
    </submittedName>
</protein>
<dbReference type="Proteomes" id="UP000248688">
    <property type="component" value="Chromosome"/>
</dbReference>
<organism evidence="2 3">
    <name type="scientific">Echinicola strongylocentroti</name>
    <dbReference type="NCBI Taxonomy" id="1795355"/>
    <lineage>
        <taxon>Bacteria</taxon>
        <taxon>Pseudomonadati</taxon>
        <taxon>Bacteroidota</taxon>
        <taxon>Cytophagia</taxon>
        <taxon>Cytophagales</taxon>
        <taxon>Cyclobacteriaceae</taxon>
        <taxon>Echinicola</taxon>
    </lineage>
</organism>
<keyword evidence="1" id="KW-0175">Coiled coil</keyword>